<feature type="transmembrane region" description="Helical" evidence="7">
    <location>
        <begin position="105"/>
        <end position="127"/>
    </location>
</feature>
<proteinExistence type="inferred from homology"/>
<sequence length="475" mass="52076">MSSRILLYVWTISLGGLVIGIDSGIVASVLSQKNFKTFMYPPGTPNTTSLISAIVSMAAVGGAIGNLISGLFLEKLGRKWTLFISTFFTIVGSVLQTAANGVALMIVGRTIAGIALGMLRPTVPVYIAEIAPATQRGRLIGIFGLLISFGYVVAGWVGYSCSFAAGDVTWRLALALQIPAAAILMGLSVFLPESPRWLAQKERYEDMDMSMRNIYSNEDEDFFIRSRFEICEQIRLEAVQRTNRTFGYALIELFNKRNIKRTAVAIMVLQLGCLSGTLVIQQYQSILYASLGFTGQKALLITACYSFMGFTARVGCLALAIALSLLMALSRFYGDGHNEQGAEAGVAFVFIFSALYALFFNSTLHTIPPEYFTVHLRGYGLAVGDFFQGVSNIWLSFVTPHAFDAIQWRYYSVFIACLVALGVFYMVALKETNQMTLESTAALFGDETVHGAKDMMEHTEEAERGIEMGDKDTTK</sequence>
<dbReference type="SUPFAM" id="SSF103473">
    <property type="entry name" value="MFS general substrate transporter"/>
    <property type="match status" value="1"/>
</dbReference>
<keyword evidence="6 7" id="KW-0472">Membrane</keyword>
<dbReference type="InterPro" id="IPR003663">
    <property type="entry name" value="Sugar/inositol_transpt"/>
</dbReference>
<evidence type="ECO:0000256" key="1">
    <source>
        <dbReference type="ARBA" id="ARBA00004141"/>
    </source>
</evidence>
<feature type="domain" description="Major facilitator superfamily (MFS) profile" evidence="8">
    <location>
        <begin position="8"/>
        <end position="433"/>
    </location>
</feature>
<gene>
    <name evidence="9" type="ORF">BP5553_03500</name>
</gene>
<dbReference type="PROSITE" id="PS50850">
    <property type="entry name" value="MFS"/>
    <property type="match status" value="1"/>
</dbReference>
<evidence type="ECO:0000259" key="8">
    <source>
        <dbReference type="PROSITE" id="PS50850"/>
    </source>
</evidence>
<dbReference type="PRINTS" id="PR00171">
    <property type="entry name" value="SUGRTRNSPORT"/>
</dbReference>
<dbReference type="Proteomes" id="UP000254866">
    <property type="component" value="Unassembled WGS sequence"/>
</dbReference>
<dbReference type="EMBL" id="NPIC01000002">
    <property type="protein sequence ID" value="RDL39160.1"/>
    <property type="molecule type" value="Genomic_DNA"/>
</dbReference>
<dbReference type="Pfam" id="PF00083">
    <property type="entry name" value="Sugar_tr"/>
    <property type="match status" value="1"/>
</dbReference>
<dbReference type="OrthoDB" id="6133115at2759"/>
<comment type="subcellular location">
    <subcellularLocation>
        <location evidence="1">Membrane</location>
        <topology evidence="1">Multi-pass membrane protein</topology>
    </subcellularLocation>
</comment>
<feature type="transmembrane region" description="Helical" evidence="7">
    <location>
        <begin position="139"/>
        <end position="158"/>
    </location>
</feature>
<comment type="caution">
    <text evidence="9">The sequence shown here is derived from an EMBL/GenBank/DDBJ whole genome shotgun (WGS) entry which is preliminary data.</text>
</comment>
<keyword evidence="4 7" id="KW-0812">Transmembrane</keyword>
<keyword evidence="10" id="KW-1185">Reference proteome</keyword>
<dbReference type="PROSITE" id="PS00216">
    <property type="entry name" value="SUGAR_TRANSPORT_1"/>
    <property type="match status" value="1"/>
</dbReference>
<feature type="transmembrane region" description="Helical" evidence="7">
    <location>
        <begin position="314"/>
        <end position="333"/>
    </location>
</feature>
<dbReference type="RefSeq" id="XP_031871816.1">
    <property type="nucleotide sequence ID" value="XM_032012123.1"/>
</dbReference>
<feature type="transmembrane region" description="Helical" evidence="7">
    <location>
        <begin position="345"/>
        <end position="364"/>
    </location>
</feature>
<protein>
    <recommendedName>
        <fullName evidence="8">Major facilitator superfamily (MFS) profile domain-containing protein</fullName>
    </recommendedName>
</protein>
<feature type="transmembrane region" description="Helical" evidence="7">
    <location>
        <begin position="50"/>
        <end position="73"/>
    </location>
</feature>
<dbReference type="InterPro" id="IPR036259">
    <property type="entry name" value="MFS_trans_sf"/>
</dbReference>
<dbReference type="InterPro" id="IPR020846">
    <property type="entry name" value="MFS_dom"/>
</dbReference>
<dbReference type="Gene3D" id="1.20.1250.20">
    <property type="entry name" value="MFS general substrate transporter like domains"/>
    <property type="match status" value="1"/>
</dbReference>
<keyword evidence="3" id="KW-0813">Transport</keyword>
<evidence type="ECO:0000256" key="3">
    <source>
        <dbReference type="ARBA" id="ARBA00022448"/>
    </source>
</evidence>
<feature type="transmembrane region" description="Helical" evidence="7">
    <location>
        <begin position="410"/>
        <end position="429"/>
    </location>
</feature>
<evidence type="ECO:0000256" key="2">
    <source>
        <dbReference type="ARBA" id="ARBA00010992"/>
    </source>
</evidence>
<evidence type="ECO:0000256" key="6">
    <source>
        <dbReference type="ARBA" id="ARBA00023136"/>
    </source>
</evidence>
<dbReference type="GO" id="GO:0005351">
    <property type="term" value="F:carbohydrate:proton symporter activity"/>
    <property type="evidence" value="ECO:0007669"/>
    <property type="project" value="TreeGrafter"/>
</dbReference>
<keyword evidence="5 7" id="KW-1133">Transmembrane helix</keyword>
<organism evidence="9 10">
    <name type="scientific">Venustampulla echinocandica</name>
    <dbReference type="NCBI Taxonomy" id="2656787"/>
    <lineage>
        <taxon>Eukaryota</taxon>
        <taxon>Fungi</taxon>
        <taxon>Dikarya</taxon>
        <taxon>Ascomycota</taxon>
        <taxon>Pezizomycotina</taxon>
        <taxon>Leotiomycetes</taxon>
        <taxon>Helotiales</taxon>
        <taxon>Pleuroascaceae</taxon>
        <taxon>Venustampulla</taxon>
    </lineage>
</organism>
<feature type="transmembrane region" description="Helical" evidence="7">
    <location>
        <begin position="170"/>
        <end position="191"/>
    </location>
</feature>
<comment type="similarity">
    <text evidence="2">Belongs to the major facilitator superfamily. Sugar transporter (TC 2.A.1.1) family.</text>
</comment>
<dbReference type="PROSITE" id="PS00217">
    <property type="entry name" value="SUGAR_TRANSPORT_2"/>
    <property type="match status" value="1"/>
</dbReference>
<accession>A0A370TUH7</accession>
<feature type="transmembrane region" description="Helical" evidence="7">
    <location>
        <begin position="7"/>
        <end position="30"/>
    </location>
</feature>
<name>A0A370TUH7_9HELO</name>
<feature type="transmembrane region" description="Helical" evidence="7">
    <location>
        <begin position="80"/>
        <end position="99"/>
    </location>
</feature>
<dbReference type="InterPro" id="IPR050360">
    <property type="entry name" value="MFS_Sugar_Transporters"/>
</dbReference>
<evidence type="ECO:0000313" key="10">
    <source>
        <dbReference type="Proteomes" id="UP000254866"/>
    </source>
</evidence>
<evidence type="ECO:0000256" key="7">
    <source>
        <dbReference type="SAM" id="Phobius"/>
    </source>
</evidence>
<feature type="transmembrane region" description="Helical" evidence="7">
    <location>
        <begin position="262"/>
        <end position="280"/>
    </location>
</feature>
<dbReference type="PANTHER" id="PTHR48022:SF2">
    <property type="entry name" value="PLASTIDIC GLUCOSE TRANSPORTER 4"/>
    <property type="match status" value="1"/>
</dbReference>
<dbReference type="InterPro" id="IPR005828">
    <property type="entry name" value="MFS_sugar_transport-like"/>
</dbReference>
<dbReference type="InterPro" id="IPR005829">
    <property type="entry name" value="Sugar_transporter_CS"/>
</dbReference>
<reference evidence="9 10" key="1">
    <citation type="journal article" date="2018" name="IMA Fungus">
        <title>IMA Genome-F 9: Draft genome sequence of Annulohypoxylon stygium, Aspergillus mulundensis, Berkeleyomyces basicola (syn. Thielaviopsis basicola), Ceratocystis smalleyi, two Cercospora beticola strains, Coleophoma cylindrospora, Fusarium fracticaudum, Phialophora cf. hyalina, and Morchella septimelata.</title>
        <authorList>
            <person name="Wingfield B.D."/>
            <person name="Bills G.F."/>
            <person name="Dong Y."/>
            <person name="Huang W."/>
            <person name="Nel W.J."/>
            <person name="Swalarsk-Parry B.S."/>
            <person name="Vaghefi N."/>
            <person name="Wilken P.M."/>
            <person name="An Z."/>
            <person name="de Beer Z.W."/>
            <person name="De Vos L."/>
            <person name="Chen L."/>
            <person name="Duong T.A."/>
            <person name="Gao Y."/>
            <person name="Hammerbacher A."/>
            <person name="Kikkert J.R."/>
            <person name="Li Y."/>
            <person name="Li H."/>
            <person name="Li K."/>
            <person name="Li Q."/>
            <person name="Liu X."/>
            <person name="Ma X."/>
            <person name="Naidoo K."/>
            <person name="Pethybridge S.J."/>
            <person name="Sun J."/>
            <person name="Steenkamp E.T."/>
            <person name="van der Nest M.A."/>
            <person name="van Wyk S."/>
            <person name="Wingfield M.J."/>
            <person name="Xiong C."/>
            <person name="Yue Q."/>
            <person name="Zhang X."/>
        </authorList>
    </citation>
    <scope>NUCLEOTIDE SEQUENCE [LARGE SCALE GENOMIC DNA]</scope>
    <source>
        <strain evidence="9 10">BP 5553</strain>
    </source>
</reference>
<dbReference type="PANTHER" id="PTHR48022">
    <property type="entry name" value="PLASTIDIC GLUCOSE TRANSPORTER 4"/>
    <property type="match status" value="1"/>
</dbReference>
<dbReference type="GO" id="GO:0016020">
    <property type="term" value="C:membrane"/>
    <property type="evidence" value="ECO:0007669"/>
    <property type="project" value="UniProtKB-SubCell"/>
</dbReference>
<evidence type="ECO:0000256" key="4">
    <source>
        <dbReference type="ARBA" id="ARBA00022692"/>
    </source>
</evidence>
<dbReference type="GeneID" id="43596349"/>
<dbReference type="AlphaFoldDB" id="A0A370TUH7"/>
<evidence type="ECO:0000313" key="9">
    <source>
        <dbReference type="EMBL" id="RDL39160.1"/>
    </source>
</evidence>
<evidence type="ECO:0000256" key="5">
    <source>
        <dbReference type="ARBA" id="ARBA00022989"/>
    </source>
</evidence>